<dbReference type="PANTHER" id="PTHR21581">
    <property type="entry name" value="D-ALANYL-D-ALANINE CARBOXYPEPTIDASE"/>
    <property type="match status" value="1"/>
</dbReference>
<feature type="binding site" evidence="8">
    <location>
        <position position="216"/>
    </location>
    <ligand>
        <name>substrate</name>
    </ligand>
</feature>
<evidence type="ECO:0000256" key="8">
    <source>
        <dbReference type="PIRSR" id="PIRSR618044-2"/>
    </source>
</evidence>
<reference evidence="13 14" key="1">
    <citation type="submission" date="2018-03" db="EMBL/GenBank/DDBJ databases">
        <title>Lachnoclostridium SNUG30386 gen.nov., sp.nov., isolated from human faeces.</title>
        <authorList>
            <person name="Seo B."/>
            <person name="Jeon K."/>
            <person name="Ko G."/>
        </authorList>
    </citation>
    <scope>NUCLEOTIDE SEQUENCE [LARGE SCALE GENOMIC DNA]</scope>
    <source>
        <strain evidence="13 14">SNUG30386</strain>
    </source>
</reference>
<dbReference type="AlphaFoldDB" id="A0A2T3FS33"/>
<keyword evidence="11" id="KW-1133">Transmembrane helix</keyword>
<dbReference type="EMBL" id="PYLO01000002">
    <property type="protein sequence ID" value="PST38082.1"/>
    <property type="molecule type" value="Genomic_DNA"/>
</dbReference>
<feature type="region of interest" description="Disordered" evidence="10">
    <location>
        <begin position="465"/>
        <end position="501"/>
    </location>
</feature>
<gene>
    <name evidence="13" type="ORF">C7U56_08555</name>
</gene>
<feature type="domain" description="Peptidase S11 D-alanyl-D-alanine carboxypeptidase A N-terminal" evidence="12">
    <location>
        <begin position="14"/>
        <end position="245"/>
    </location>
</feature>
<dbReference type="GO" id="GO:0006508">
    <property type="term" value="P:proteolysis"/>
    <property type="evidence" value="ECO:0007669"/>
    <property type="project" value="InterPro"/>
</dbReference>
<keyword evidence="2" id="KW-0732">Signal</keyword>
<dbReference type="Proteomes" id="UP000241048">
    <property type="component" value="Unassembled WGS sequence"/>
</dbReference>
<evidence type="ECO:0000256" key="9">
    <source>
        <dbReference type="RuleBase" id="RU004016"/>
    </source>
</evidence>
<evidence type="ECO:0000256" key="7">
    <source>
        <dbReference type="PIRSR" id="PIRSR618044-1"/>
    </source>
</evidence>
<keyword evidence="6" id="KW-0961">Cell wall biogenesis/degradation</keyword>
<feature type="compositionally biased region" description="Polar residues" evidence="10">
    <location>
        <begin position="395"/>
        <end position="407"/>
    </location>
</feature>
<dbReference type="PANTHER" id="PTHR21581:SF33">
    <property type="entry name" value="D-ALANYL-D-ALANINE CARBOXYPEPTIDASE DACB"/>
    <property type="match status" value="1"/>
</dbReference>
<evidence type="ECO:0000313" key="14">
    <source>
        <dbReference type="Proteomes" id="UP000241048"/>
    </source>
</evidence>
<feature type="active site" evidence="7">
    <location>
        <position position="102"/>
    </location>
</feature>
<keyword evidence="11" id="KW-0812">Transmembrane</keyword>
<name>A0A2T3FS33_9CLOT</name>
<protein>
    <submittedName>
        <fullName evidence="13">D-alanyl-D-alanine carboxypeptidase</fullName>
    </submittedName>
</protein>
<keyword evidence="3" id="KW-0378">Hydrolase</keyword>
<dbReference type="InterPro" id="IPR018044">
    <property type="entry name" value="Peptidase_S11"/>
</dbReference>
<evidence type="ECO:0000256" key="2">
    <source>
        <dbReference type="ARBA" id="ARBA00022729"/>
    </source>
</evidence>
<evidence type="ECO:0000256" key="10">
    <source>
        <dbReference type="SAM" id="MobiDB-lite"/>
    </source>
</evidence>
<evidence type="ECO:0000256" key="5">
    <source>
        <dbReference type="ARBA" id="ARBA00022984"/>
    </source>
</evidence>
<keyword evidence="4" id="KW-0133">Cell shape</keyword>
<evidence type="ECO:0000256" key="1">
    <source>
        <dbReference type="ARBA" id="ARBA00007164"/>
    </source>
</evidence>
<dbReference type="GO" id="GO:0071555">
    <property type="term" value="P:cell wall organization"/>
    <property type="evidence" value="ECO:0007669"/>
    <property type="project" value="UniProtKB-KW"/>
</dbReference>
<dbReference type="Pfam" id="PF00768">
    <property type="entry name" value="Peptidase_S11"/>
    <property type="match status" value="1"/>
</dbReference>
<dbReference type="GO" id="GO:0009252">
    <property type="term" value="P:peptidoglycan biosynthetic process"/>
    <property type="evidence" value="ECO:0007669"/>
    <property type="project" value="UniProtKB-KW"/>
</dbReference>
<dbReference type="InterPro" id="IPR012338">
    <property type="entry name" value="Beta-lactam/transpept-like"/>
</dbReference>
<proteinExistence type="inferred from homology"/>
<feature type="active site" description="Acyl-ester intermediate" evidence="7">
    <location>
        <position position="44"/>
    </location>
</feature>
<keyword evidence="11" id="KW-0472">Membrane</keyword>
<dbReference type="Gene3D" id="3.40.710.10">
    <property type="entry name" value="DD-peptidase/beta-lactamase superfamily"/>
    <property type="match status" value="1"/>
</dbReference>
<keyword evidence="5" id="KW-0573">Peptidoglycan synthesis</keyword>
<dbReference type="SUPFAM" id="SSF56601">
    <property type="entry name" value="beta-lactamase/transpeptidase-like"/>
    <property type="match status" value="1"/>
</dbReference>
<dbReference type="PRINTS" id="PR00725">
    <property type="entry name" value="DADACBPTASE1"/>
</dbReference>
<keyword evidence="13" id="KW-0645">Protease</keyword>
<dbReference type="GO" id="GO:0009002">
    <property type="term" value="F:serine-type D-Ala-D-Ala carboxypeptidase activity"/>
    <property type="evidence" value="ECO:0007669"/>
    <property type="project" value="InterPro"/>
</dbReference>
<evidence type="ECO:0000256" key="4">
    <source>
        <dbReference type="ARBA" id="ARBA00022960"/>
    </source>
</evidence>
<sequence>MQALASTDWPADISIDSDAGIVMDANTGVVLYGKNIHETYSPASITKVLTSLIVLEHCSLDETVTFSESAVYNVESNSSSAGYDTGDTASVKDCLYALLLKSANEAANALAEHVAGSADAFAVLMNEKAAELGCQDSHFANPSGLNNEEHYVSAYDMALITRAAFENPTFAKIVETTYYKLPPNQKNPEGQGISPGNKLVKKNWPQYYRPDVLGGKTGYTSIALNTLVNGARQGDTTLITVILHSNNTQYEDTSRLLDFGFNNFQSVKIADYDQTFSNIGKDLKIADVSTAGGESLSIDPDSRVVLPKTADFSETTTSFDYEITAGAPDGTIACVTYSLGDHKVGQAYLTLTDSSQTAADIPEKLVSQAATAAAQDSSDTALSNGSSEALPLSNPPESAANQENSSTGKSFGQLFHISVRVPPAFIAALTAILVVIGAVTAGIRFLQMQRRQEEDALAERRRRRAERLRDSGMSEADFDLMMQDRRTALAKKRKKRSHKIP</sequence>
<comment type="similarity">
    <text evidence="1 9">Belongs to the peptidase S11 family.</text>
</comment>
<feature type="compositionally biased region" description="Low complexity" evidence="10">
    <location>
        <begin position="370"/>
        <end position="381"/>
    </location>
</feature>
<evidence type="ECO:0000256" key="3">
    <source>
        <dbReference type="ARBA" id="ARBA00022801"/>
    </source>
</evidence>
<feature type="transmembrane region" description="Helical" evidence="11">
    <location>
        <begin position="424"/>
        <end position="446"/>
    </location>
</feature>
<dbReference type="InterPro" id="IPR001967">
    <property type="entry name" value="Peptidase_S11_N"/>
</dbReference>
<feature type="active site" description="Proton acceptor" evidence="7">
    <location>
        <position position="47"/>
    </location>
</feature>
<organism evidence="13 14">
    <name type="scientific">Clostridium fessum</name>
    <dbReference type="NCBI Taxonomy" id="2126740"/>
    <lineage>
        <taxon>Bacteria</taxon>
        <taxon>Bacillati</taxon>
        <taxon>Bacillota</taxon>
        <taxon>Clostridia</taxon>
        <taxon>Eubacteriales</taxon>
        <taxon>Clostridiaceae</taxon>
        <taxon>Clostridium</taxon>
    </lineage>
</organism>
<feature type="region of interest" description="Disordered" evidence="10">
    <location>
        <begin position="370"/>
        <end position="407"/>
    </location>
</feature>
<accession>A0A2T3FS33</accession>
<keyword evidence="13" id="KW-0121">Carboxypeptidase</keyword>
<evidence type="ECO:0000313" key="13">
    <source>
        <dbReference type="EMBL" id="PST38082.1"/>
    </source>
</evidence>
<evidence type="ECO:0000256" key="6">
    <source>
        <dbReference type="ARBA" id="ARBA00023316"/>
    </source>
</evidence>
<feature type="compositionally biased region" description="Basic residues" evidence="10">
    <location>
        <begin position="488"/>
        <end position="501"/>
    </location>
</feature>
<evidence type="ECO:0000256" key="11">
    <source>
        <dbReference type="SAM" id="Phobius"/>
    </source>
</evidence>
<comment type="caution">
    <text evidence="13">The sequence shown here is derived from an EMBL/GenBank/DDBJ whole genome shotgun (WGS) entry which is preliminary data.</text>
</comment>
<evidence type="ECO:0000259" key="12">
    <source>
        <dbReference type="Pfam" id="PF00768"/>
    </source>
</evidence>
<dbReference type="GO" id="GO:0008360">
    <property type="term" value="P:regulation of cell shape"/>
    <property type="evidence" value="ECO:0007669"/>
    <property type="project" value="UniProtKB-KW"/>
</dbReference>
<keyword evidence="14" id="KW-1185">Reference proteome</keyword>